<dbReference type="EMBL" id="OZ037948">
    <property type="protein sequence ID" value="CAL1708641.1"/>
    <property type="molecule type" value="Genomic_DNA"/>
</dbReference>
<dbReference type="InterPro" id="IPR013083">
    <property type="entry name" value="Znf_RING/FYVE/PHD"/>
</dbReference>
<dbReference type="Gene3D" id="3.30.160.60">
    <property type="entry name" value="Classic Zinc Finger"/>
    <property type="match status" value="1"/>
</dbReference>
<evidence type="ECO:0000256" key="5">
    <source>
        <dbReference type="SAM" id="MobiDB-lite"/>
    </source>
</evidence>
<dbReference type="PROSITE" id="PS00518">
    <property type="entry name" value="ZF_RING_1"/>
    <property type="match status" value="1"/>
</dbReference>
<feature type="domain" description="C2H2-type" evidence="7">
    <location>
        <begin position="62"/>
        <end position="92"/>
    </location>
</feature>
<keyword evidence="9" id="KW-1185">Reference proteome</keyword>
<evidence type="ECO:0000259" key="6">
    <source>
        <dbReference type="PROSITE" id="PS50089"/>
    </source>
</evidence>
<dbReference type="InterPro" id="IPR017907">
    <property type="entry name" value="Znf_RING_CS"/>
</dbReference>
<dbReference type="Pfam" id="PF13639">
    <property type="entry name" value="zf-RING_2"/>
    <property type="match status" value="1"/>
</dbReference>
<proteinExistence type="predicted"/>
<dbReference type="SMART" id="SM00184">
    <property type="entry name" value="RING"/>
    <property type="match status" value="1"/>
</dbReference>
<gene>
    <name evidence="8" type="ORF">GFSPODELE1_LOCUS6952</name>
</gene>
<keyword evidence="1" id="KW-0479">Metal-binding</keyword>
<dbReference type="PROSITE" id="PS50157">
    <property type="entry name" value="ZINC_FINGER_C2H2_2"/>
    <property type="match status" value="1"/>
</dbReference>
<dbReference type="SUPFAM" id="SSF57850">
    <property type="entry name" value="RING/U-box"/>
    <property type="match status" value="1"/>
</dbReference>
<evidence type="ECO:0000256" key="2">
    <source>
        <dbReference type="ARBA" id="ARBA00022771"/>
    </source>
</evidence>
<evidence type="ECO:0008006" key="10">
    <source>
        <dbReference type="Google" id="ProtNLM"/>
    </source>
</evidence>
<evidence type="ECO:0000313" key="8">
    <source>
        <dbReference type="EMBL" id="CAL1708641.1"/>
    </source>
</evidence>
<protein>
    <recommendedName>
        <fullName evidence="10">RING-type domain-containing protein</fullName>
    </recommendedName>
</protein>
<dbReference type="InterPro" id="IPR001841">
    <property type="entry name" value="Znf_RING"/>
</dbReference>
<name>A0ABP1DLC9_9APHY</name>
<organism evidence="8 9">
    <name type="scientific">Somion occarium</name>
    <dbReference type="NCBI Taxonomy" id="3059160"/>
    <lineage>
        <taxon>Eukaryota</taxon>
        <taxon>Fungi</taxon>
        <taxon>Dikarya</taxon>
        <taxon>Basidiomycota</taxon>
        <taxon>Agaricomycotina</taxon>
        <taxon>Agaricomycetes</taxon>
        <taxon>Polyporales</taxon>
        <taxon>Cerrenaceae</taxon>
        <taxon>Somion</taxon>
    </lineage>
</organism>
<feature type="compositionally biased region" description="Acidic residues" evidence="5">
    <location>
        <begin position="119"/>
        <end position="147"/>
    </location>
</feature>
<evidence type="ECO:0000313" key="9">
    <source>
        <dbReference type="Proteomes" id="UP001497453"/>
    </source>
</evidence>
<dbReference type="InterPro" id="IPR013087">
    <property type="entry name" value="Znf_C2H2_type"/>
</dbReference>
<dbReference type="Proteomes" id="UP001497453">
    <property type="component" value="Chromosome 5"/>
</dbReference>
<accession>A0ABP1DLC9</accession>
<evidence type="ECO:0000259" key="7">
    <source>
        <dbReference type="PROSITE" id="PS50157"/>
    </source>
</evidence>
<reference evidence="9" key="1">
    <citation type="submission" date="2024-04" db="EMBL/GenBank/DDBJ databases">
        <authorList>
            <person name="Shaw F."/>
            <person name="Minotto A."/>
        </authorList>
    </citation>
    <scope>NUCLEOTIDE SEQUENCE [LARGE SCALE GENOMIC DNA]</scope>
</reference>
<dbReference type="SMART" id="SM00355">
    <property type="entry name" value="ZnF_C2H2"/>
    <property type="match status" value="3"/>
</dbReference>
<sequence length="269" mass="30187">MADVLYSDLSYCSACDRYFPGDEARAEHVQMSTKHPKCDRCERRFANMNSLRNHWVYSPRHHYCVVCEKDFSSSGGLRVHMEMAAVHRDDSDDEDEEDDDIDDTFDGWEDEVARNMYPDGEEDDEPASDDEDYSAEDEYWDEDDETEFEEDRDAYYGFASVSAVGGELLPAVAAASAPTAGESSTQEEPQASFSTKDSGQIKPVVADARAYGCPLCLEAPQDCSATHCGHIFCTPCIDTALESRKMCPVCRKFACHRQLRKVFLPVVSV</sequence>
<dbReference type="InterPro" id="IPR049627">
    <property type="entry name" value="SLX8"/>
</dbReference>
<feature type="region of interest" description="Disordered" evidence="5">
    <location>
        <begin position="86"/>
        <end position="147"/>
    </location>
</feature>
<keyword evidence="3" id="KW-0862">Zinc</keyword>
<evidence type="ECO:0000256" key="1">
    <source>
        <dbReference type="ARBA" id="ARBA00022723"/>
    </source>
</evidence>
<dbReference type="PANTHER" id="PTHR47094:SF1">
    <property type="entry name" value="RING-TYPE E3 UBIQUITIN TRANSFERASE"/>
    <property type="match status" value="1"/>
</dbReference>
<feature type="compositionally biased region" description="Polar residues" evidence="5">
    <location>
        <begin position="186"/>
        <end position="198"/>
    </location>
</feature>
<keyword evidence="2 4" id="KW-0863">Zinc-finger</keyword>
<feature type="domain" description="RING-type" evidence="6">
    <location>
        <begin position="213"/>
        <end position="251"/>
    </location>
</feature>
<dbReference type="PROSITE" id="PS50089">
    <property type="entry name" value="ZF_RING_2"/>
    <property type="match status" value="1"/>
</dbReference>
<evidence type="ECO:0000256" key="3">
    <source>
        <dbReference type="ARBA" id="ARBA00022833"/>
    </source>
</evidence>
<dbReference type="Gene3D" id="3.30.40.10">
    <property type="entry name" value="Zinc/RING finger domain, C3HC4 (zinc finger)"/>
    <property type="match status" value="1"/>
</dbReference>
<dbReference type="PANTHER" id="PTHR47094">
    <property type="entry name" value="ELFLESS, ISOFORM B"/>
    <property type="match status" value="1"/>
</dbReference>
<feature type="compositionally biased region" description="Acidic residues" evidence="5">
    <location>
        <begin position="91"/>
        <end position="110"/>
    </location>
</feature>
<feature type="region of interest" description="Disordered" evidence="5">
    <location>
        <begin position="179"/>
        <end position="199"/>
    </location>
</feature>
<dbReference type="SUPFAM" id="SSF57667">
    <property type="entry name" value="beta-beta-alpha zinc fingers"/>
    <property type="match status" value="1"/>
</dbReference>
<evidence type="ECO:0000256" key="4">
    <source>
        <dbReference type="PROSITE-ProRule" id="PRU00042"/>
    </source>
</evidence>
<dbReference type="InterPro" id="IPR036236">
    <property type="entry name" value="Znf_C2H2_sf"/>
</dbReference>